<dbReference type="Pfam" id="PF01618">
    <property type="entry name" value="MotA_ExbB"/>
    <property type="match status" value="1"/>
</dbReference>
<keyword evidence="2" id="KW-1003">Cell membrane</keyword>
<reference evidence="11" key="1">
    <citation type="journal article" date="2021" name="PeerJ">
        <title>Extensive microbial diversity within the chicken gut microbiome revealed by metagenomics and culture.</title>
        <authorList>
            <person name="Gilroy R."/>
            <person name="Ravi A."/>
            <person name="Getino M."/>
            <person name="Pursley I."/>
            <person name="Horton D.L."/>
            <person name="Alikhan N.F."/>
            <person name="Baker D."/>
            <person name="Gharbi K."/>
            <person name="Hall N."/>
            <person name="Watson M."/>
            <person name="Adriaenssens E.M."/>
            <person name="Foster-Nyarko E."/>
            <person name="Jarju S."/>
            <person name="Secka A."/>
            <person name="Antonio M."/>
            <person name="Oren A."/>
            <person name="Chaudhuri R.R."/>
            <person name="La Ragione R."/>
            <person name="Hildebrand F."/>
            <person name="Pallen M.J."/>
        </authorList>
    </citation>
    <scope>NUCLEOTIDE SEQUENCE</scope>
    <source>
        <strain evidence="11">CHK186-16707</strain>
    </source>
</reference>
<evidence type="ECO:0000256" key="1">
    <source>
        <dbReference type="ARBA" id="ARBA00004651"/>
    </source>
</evidence>
<evidence type="ECO:0000256" key="3">
    <source>
        <dbReference type="ARBA" id="ARBA00022692"/>
    </source>
</evidence>
<evidence type="ECO:0000313" key="12">
    <source>
        <dbReference type="Proteomes" id="UP000824225"/>
    </source>
</evidence>
<dbReference type="GO" id="GO:0071978">
    <property type="term" value="P:bacterial-type flagellum-dependent swarming motility"/>
    <property type="evidence" value="ECO:0007669"/>
    <property type="project" value="InterPro"/>
</dbReference>
<evidence type="ECO:0000256" key="2">
    <source>
        <dbReference type="ARBA" id="ARBA00022475"/>
    </source>
</evidence>
<feature type="transmembrane region" description="Helical" evidence="8">
    <location>
        <begin position="178"/>
        <end position="197"/>
    </location>
</feature>
<dbReference type="GO" id="GO:0015031">
    <property type="term" value="P:protein transport"/>
    <property type="evidence" value="ECO:0007669"/>
    <property type="project" value="UniProtKB-KW"/>
</dbReference>
<dbReference type="InterPro" id="IPR046786">
    <property type="entry name" value="MotA_N"/>
</dbReference>
<accession>A0A9D2KK09</accession>
<dbReference type="InterPro" id="IPR002898">
    <property type="entry name" value="MotA_ExbB_proton_chnl"/>
</dbReference>
<evidence type="ECO:0000259" key="9">
    <source>
        <dbReference type="Pfam" id="PF01618"/>
    </source>
</evidence>
<evidence type="ECO:0000256" key="8">
    <source>
        <dbReference type="SAM" id="Phobius"/>
    </source>
</evidence>
<proteinExistence type="inferred from homology"/>
<name>A0A9D2KK09_9BACT</name>
<dbReference type="GO" id="GO:0006935">
    <property type="term" value="P:chemotaxis"/>
    <property type="evidence" value="ECO:0007669"/>
    <property type="project" value="InterPro"/>
</dbReference>
<feature type="transmembrane region" description="Helical" evidence="8">
    <location>
        <begin position="142"/>
        <end position="166"/>
    </location>
</feature>
<evidence type="ECO:0000256" key="5">
    <source>
        <dbReference type="ARBA" id="ARBA00022989"/>
    </source>
</evidence>
<keyword evidence="3 8" id="KW-0812">Transmembrane</keyword>
<comment type="subcellular location">
    <subcellularLocation>
        <location evidence="1">Cell membrane</location>
        <topology evidence="1">Multi-pass membrane protein</topology>
    </subcellularLocation>
    <subcellularLocation>
        <location evidence="7">Membrane</location>
        <topology evidence="7">Multi-pass membrane protein</topology>
    </subcellularLocation>
</comment>
<protein>
    <submittedName>
        <fullName evidence="11">MotA/TolQ/ExbB proton channel family protein</fullName>
    </submittedName>
</protein>
<evidence type="ECO:0000256" key="7">
    <source>
        <dbReference type="RuleBase" id="RU004057"/>
    </source>
</evidence>
<keyword evidence="7" id="KW-0813">Transport</keyword>
<keyword evidence="4" id="KW-0283">Flagellar rotation</keyword>
<comment type="similarity">
    <text evidence="7">Belongs to the exbB/tolQ family.</text>
</comment>
<dbReference type="PANTHER" id="PTHR30433:SF2">
    <property type="entry name" value="MOTILITY PROTEIN A"/>
    <property type="match status" value="1"/>
</dbReference>
<evidence type="ECO:0000256" key="4">
    <source>
        <dbReference type="ARBA" id="ARBA00022779"/>
    </source>
</evidence>
<dbReference type="EMBL" id="DXAN01000013">
    <property type="protein sequence ID" value="HJA08429.1"/>
    <property type="molecule type" value="Genomic_DNA"/>
</dbReference>
<dbReference type="GO" id="GO:0005886">
    <property type="term" value="C:plasma membrane"/>
    <property type="evidence" value="ECO:0007669"/>
    <property type="project" value="UniProtKB-SubCell"/>
</dbReference>
<sequence>MDIGTLVGIVLGFGLVFGSILIGPSPAGFLDTASMMIVLGGVAAATLISFPLEEVIQAFKASAKTFTNRRTQPAEVVDTMVKVAEISRREGLLALERVQTDNKVLKKALQLIADSADASLITSTMELEISSMKRRHNISIAVLSRMGGLGPAFGMIGTLIGLVQMLTQLDDPKTLGPAMAVAIITTFYGSLLANMIFNPLSAKLQARSAQEAMNLMIIFEGAKSILENNNPRFVYEKLSSFLPPKDRKAND</sequence>
<keyword evidence="5 8" id="KW-1133">Transmembrane helix</keyword>
<dbReference type="Pfam" id="PF20560">
    <property type="entry name" value="MotA_N"/>
    <property type="match status" value="1"/>
</dbReference>
<comment type="caution">
    <text evidence="11">The sequence shown here is derived from an EMBL/GenBank/DDBJ whole genome shotgun (WGS) entry which is preliminary data.</text>
</comment>
<dbReference type="PANTHER" id="PTHR30433">
    <property type="entry name" value="CHEMOTAXIS PROTEIN MOTA"/>
    <property type="match status" value="1"/>
</dbReference>
<feature type="domain" description="Motility protein A N-terminal" evidence="10">
    <location>
        <begin position="6"/>
        <end position="88"/>
    </location>
</feature>
<keyword evidence="7" id="KW-0653">Protein transport</keyword>
<organism evidence="11 12">
    <name type="scientific">Candidatus Mailhella merdigallinarum</name>
    <dbReference type="NCBI Taxonomy" id="2838658"/>
    <lineage>
        <taxon>Bacteria</taxon>
        <taxon>Pseudomonadati</taxon>
        <taxon>Thermodesulfobacteriota</taxon>
        <taxon>Desulfovibrionia</taxon>
        <taxon>Desulfovibrionales</taxon>
        <taxon>Desulfovibrionaceae</taxon>
        <taxon>Mailhella</taxon>
    </lineage>
</organism>
<feature type="domain" description="MotA/TolQ/ExbB proton channel" evidence="9">
    <location>
        <begin position="99"/>
        <end position="214"/>
    </location>
</feature>
<dbReference type="AlphaFoldDB" id="A0A9D2KK09"/>
<evidence type="ECO:0000313" key="11">
    <source>
        <dbReference type="EMBL" id="HJA08429.1"/>
    </source>
</evidence>
<feature type="transmembrane region" description="Helical" evidence="8">
    <location>
        <begin position="34"/>
        <end position="52"/>
    </location>
</feature>
<evidence type="ECO:0000259" key="10">
    <source>
        <dbReference type="Pfam" id="PF20560"/>
    </source>
</evidence>
<reference evidence="11" key="2">
    <citation type="submission" date="2021-04" db="EMBL/GenBank/DDBJ databases">
        <authorList>
            <person name="Gilroy R."/>
        </authorList>
    </citation>
    <scope>NUCLEOTIDE SEQUENCE</scope>
    <source>
        <strain evidence="11">CHK186-16707</strain>
    </source>
</reference>
<evidence type="ECO:0000256" key="6">
    <source>
        <dbReference type="ARBA" id="ARBA00023136"/>
    </source>
</evidence>
<dbReference type="InterPro" id="IPR047055">
    <property type="entry name" value="MotA-like"/>
</dbReference>
<keyword evidence="6 8" id="KW-0472">Membrane</keyword>
<gene>
    <name evidence="11" type="ORF">H9962_04465</name>
</gene>
<dbReference type="Proteomes" id="UP000824225">
    <property type="component" value="Unassembled WGS sequence"/>
</dbReference>